<dbReference type="GO" id="GO:0030947">
    <property type="term" value="P:regulation of vascular endothelial growth factor receptor signaling pathway"/>
    <property type="evidence" value="ECO:0007669"/>
    <property type="project" value="TreeGrafter"/>
</dbReference>
<dbReference type="Gene3D" id="2.60.120.260">
    <property type="entry name" value="Galactose-binding domain-like"/>
    <property type="match status" value="1"/>
</dbReference>
<dbReference type="CDD" id="cd00041">
    <property type="entry name" value="CUB"/>
    <property type="match status" value="1"/>
</dbReference>
<evidence type="ECO:0000259" key="12">
    <source>
        <dbReference type="PROSITE" id="PS01180"/>
    </source>
</evidence>
<dbReference type="InterPro" id="IPR050633">
    <property type="entry name" value="Neuropilin_MCO_CoagFactor"/>
</dbReference>
<dbReference type="GO" id="GO:0002040">
    <property type="term" value="P:sprouting angiogenesis"/>
    <property type="evidence" value="ECO:0007669"/>
    <property type="project" value="TreeGrafter"/>
</dbReference>
<dbReference type="SUPFAM" id="SSF49785">
    <property type="entry name" value="Galactose-binding domain-like"/>
    <property type="match status" value="1"/>
</dbReference>
<dbReference type="Pfam" id="PF00431">
    <property type="entry name" value="CUB"/>
    <property type="match status" value="1"/>
</dbReference>
<accession>A0AAD3MJL6</accession>
<name>A0AAD3MJL6_LATJO</name>
<keyword evidence="7 9" id="KW-1015">Disulfide bond</keyword>
<dbReference type="InterPro" id="IPR000859">
    <property type="entry name" value="CUB_dom"/>
</dbReference>
<keyword evidence="5" id="KW-1133">Transmembrane helix</keyword>
<feature type="region of interest" description="Disordered" evidence="10">
    <location>
        <begin position="363"/>
        <end position="382"/>
    </location>
</feature>
<feature type="signal peptide" evidence="11">
    <location>
        <begin position="1"/>
        <end position="19"/>
    </location>
</feature>
<dbReference type="SUPFAM" id="SSF49854">
    <property type="entry name" value="Spermadhesin, CUB domain"/>
    <property type="match status" value="1"/>
</dbReference>
<dbReference type="GO" id="GO:0017154">
    <property type="term" value="F:semaphorin receptor activity"/>
    <property type="evidence" value="ECO:0007669"/>
    <property type="project" value="TreeGrafter"/>
</dbReference>
<evidence type="ECO:0000313" key="15">
    <source>
        <dbReference type="Proteomes" id="UP001279410"/>
    </source>
</evidence>
<reference evidence="14" key="1">
    <citation type="submission" date="2022-08" db="EMBL/GenBank/DDBJ databases">
        <title>Genome sequencing of akame (Lates japonicus).</title>
        <authorList>
            <person name="Hashiguchi Y."/>
            <person name="Takahashi H."/>
        </authorList>
    </citation>
    <scope>NUCLEOTIDE SEQUENCE</scope>
    <source>
        <strain evidence="14">Kochi</strain>
    </source>
</reference>
<dbReference type="InterPro" id="IPR008979">
    <property type="entry name" value="Galactose-bd-like_sf"/>
</dbReference>
<dbReference type="GO" id="GO:0005021">
    <property type="term" value="F:vascular endothelial growth factor receptor activity"/>
    <property type="evidence" value="ECO:0007669"/>
    <property type="project" value="TreeGrafter"/>
</dbReference>
<dbReference type="PROSITE" id="PS01180">
    <property type="entry name" value="CUB"/>
    <property type="match status" value="1"/>
</dbReference>
<evidence type="ECO:0000256" key="6">
    <source>
        <dbReference type="ARBA" id="ARBA00023136"/>
    </source>
</evidence>
<dbReference type="GO" id="GO:0007411">
    <property type="term" value="P:axon guidance"/>
    <property type="evidence" value="ECO:0007669"/>
    <property type="project" value="TreeGrafter"/>
</dbReference>
<dbReference type="GO" id="GO:0010595">
    <property type="term" value="P:positive regulation of endothelial cell migration"/>
    <property type="evidence" value="ECO:0007669"/>
    <property type="project" value="TreeGrafter"/>
</dbReference>
<keyword evidence="3" id="KW-0812">Transmembrane</keyword>
<keyword evidence="15" id="KW-1185">Reference proteome</keyword>
<feature type="domain" description="F5/8 type C" evidence="13">
    <location>
        <begin position="235"/>
        <end position="287"/>
    </location>
</feature>
<dbReference type="PANTHER" id="PTHR46806:SF4">
    <property type="entry name" value="NEUROPILIN-1"/>
    <property type="match status" value="1"/>
</dbReference>
<evidence type="ECO:0000256" key="11">
    <source>
        <dbReference type="SAM" id="SignalP"/>
    </source>
</evidence>
<proteinExistence type="predicted"/>
<keyword evidence="4" id="KW-0654">Proteoglycan</keyword>
<keyword evidence="11" id="KW-0732">Signal</keyword>
<dbReference type="Gene3D" id="2.60.120.290">
    <property type="entry name" value="Spermadhesin, CUB domain"/>
    <property type="match status" value="2"/>
</dbReference>
<dbReference type="PROSITE" id="PS50022">
    <property type="entry name" value="FA58C_3"/>
    <property type="match status" value="1"/>
</dbReference>
<feature type="disulfide bond" evidence="9">
    <location>
        <begin position="25"/>
        <end position="52"/>
    </location>
</feature>
<dbReference type="InterPro" id="IPR035914">
    <property type="entry name" value="Sperma_CUB_dom_sf"/>
</dbReference>
<keyword evidence="2" id="KW-0037">Angiogenesis</keyword>
<evidence type="ECO:0000256" key="2">
    <source>
        <dbReference type="ARBA" id="ARBA00022657"/>
    </source>
</evidence>
<protein>
    <submittedName>
        <fullName evidence="14">Neuropilin-1a isoform X1</fullName>
    </submittedName>
</protein>
<dbReference type="GO" id="GO:0030424">
    <property type="term" value="C:axon"/>
    <property type="evidence" value="ECO:0007669"/>
    <property type="project" value="TreeGrafter"/>
</dbReference>
<evidence type="ECO:0000256" key="5">
    <source>
        <dbReference type="ARBA" id="ARBA00022989"/>
    </source>
</evidence>
<dbReference type="PANTHER" id="PTHR46806">
    <property type="entry name" value="F5/8 TYPE C DOMAIN-CONTAINING PROTEIN"/>
    <property type="match status" value="1"/>
</dbReference>
<evidence type="ECO:0000256" key="8">
    <source>
        <dbReference type="ARBA" id="ARBA00023207"/>
    </source>
</evidence>
<keyword evidence="4" id="KW-0325">Glycoprotein</keyword>
<dbReference type="GO" id="GO:0009611">
    <property type="term" value="P:response to wounding"/>
    <property type="evidence" value="ECO:0007669"/>
    <property type="project" value="TreeGrafter"/>
</dbReference>
<evidence type="ECO:0000256" key="7">
    <source>
        <dbReference type="ARBA" id="ARBA00023157"/>
    </source>
</evidence>
<sequence length="465" mass="52040">MHCGLVFILFMGILLVVKAFKNDKCGGNIRISTANYLTSPGYPMSYPPSQRCVWVISAPGPHQRILINFNPHFDLEDRECNVPLPLPLRSPDELPPWSCLACWEGKHSLLCTLYNRHPAPPGIPDWAWTPVMTNRSLGRGSGVLPYSRSIVGSFFVMWNPTNLAHMVIAHNKKSHLFLGIGPYIGRYCGQNTPGRIISYTGILALTINTDSAIAKEGFSANFTVVERTVPEDFDCSDPLGMESGEITSDQIMASSQYNPSWSPERSRLNYYENAWTPAEDSNKEWIQSVKRLEPCTLAVVRQGTLSHQFASQWEVERLVVFQLGRMRFWCSCSGSACNPIRLSAGRDVGMKATAETAVRCLDPATRDGDGESKSASGRHNASGFSDDLEYREMLSSVSFSVKVNLRAGRLFNYHCSIAVDVRTTPLPRFFAELNRLFTDDTRSMFWCSSLTDVENEEDDDEDGFR</sequence>
<comment type="caution">
    <text evidence="9">Lacks conserved residue(s) required for the propagation of feature annotation.</text>
</comment>
<dbReference type="GO" id="GO:0038085">
    <property type="term" value="F:vascular endothelial growth factor binding"/>
    <property type="evidence" value="ECO:0007669"/>
    <property type="project" value="TreeGrafter"/>
</dbReference>
<evidence type="ECO:0000256" key="4">
    <source>
        <dbReference type="ARBA" id="ARBA00022974"/>
    </source>
</evidence>
<keyword evidence="8" id="KW-0357">Heparan sulfate</keyword>
<evidence type="ECO:0000256" key="9">
    <source>
        <dbReference type="PROSITE-ProRule" id="PRU00059"/>
    </source>
</evidence>
<evidence type="ECO:0000313" key="14">
    <source>
        <dbReference type="EMBL" id="GLD54999.1"/>
    </source>
</evidence>
<dbReference type="EMBL" id="BRZM01000020">
    <property type="protein sequence ID" value="GLD54999.1"/>
    <property type="molecule type" value="Genomic_DNA"/>
</dbReference>
<gene>
    <name evidence="14" type="ORF">AKAME5_000755100</name>
</gene>
<evidence type="ECO:0000256" key="3">
    <source>
        <dbReference type="ARBA" id="ARBA00022692"/>
    </source>
</evidence>
<dbReference type="SMART" id="SM00042">
    <property type="entry name" value="CUB"/>
    <property type="match status" value="1"/>
</dbReference>
<evidence type="ECO:0000256" key="10">
    <source>
        <dbReference type="SAM" id="MobiDB-lite"/>
    </source>
</evidence>
<organism evidence="14 15">
    <name type="scientific">Lates japonicus</name>
    <name type="common">Japanese lates</name>
    <dbReference type="NCBI Taxonomy" id="270547"/>
    <lineage>
        <taxon>Eukaryota</taxon>
        <taxon>Metazoa</taxon>
        <taxon>Chordata</taxon>
        <taxon>Craniata</taxon>
        <taxon>Vertebrata</taxon>
        <taxon>Euteleostomi</taxon>
        <taxon>Actinopterygii</taxon>
        <taxon>Neopterygii</taxon>
        <taxon>Teleostei</taxon>
        <taxon>Neoteleostei</taxon>
        <taxon>Acanthomorphata</taxon>
        <taxon>Carangaria</taxon>
        <taxon>Carangaria incertae sedis</taxon>
        <taxon>Centropomidae</taxon>
        <taxon>Lates</taxon>
    </lineage>
</organism>
<feature type="compositionally biased region" description="Polar residues" evidence="10">
    <location>
        <begin position="373"/>
        <end position="382"/>
    </location>
</feature>
<dbReference type="AlphaFoldDB" id="A0AAD3MJL6"/>
<comment type="subcellular location">
    <subcellularLocation>
        <location evidence="1">Membrane</location>
        <topology evidence="1">Single-pass type I membrane protein</topology>
    </subcellularLocation>
</comment>
<feature type="chain" id="PRO_5042040525" evidence="11">
    <location>
        <begin position="20"/>
        <end position="465"/>
    </location>
</feature>
<dbReference type="GO" id="GO:0001755">
    <property type="term" value="P:neural crest cell migration"/>
    <property type="evidence" value="ECO:0007669"/>
    <property type="project" value="TreeGrafter"/>
</dbReference>
<feature type="domain" description="CUB" evidence="12">
    <location>
        <begin position="25"/>
        <end position="225"/>
    </location>
</feature>
<dbReference type="GO" id="GO:0048010">
    <property type="term" value="P:vascular endothelial growth factor receptor signaling pathway"/>
    <property type="evidence" value="ECO:0007669"/>
    <property type="project" value="TreeGrafter"/>
</dbReference>
<dbReference type="InterPro" id="IPR000421">
    <property type="entry name" value="FA58C"/>
</dbReference>
<evidence type="ECO:0000256" key="1">
    <source>
        <dbReference type="ARBA" id="ARBA00004479"/>
    </source>
</evidence>
<dbReference type="GO" id="GO:0005886">
    <property type="term" value="C:plasma membrane"/>
    <property type="evidence" value="ECO:0007669"/>
    <property type="project" value="TreeGrafter"/>
</dbReference>
<dbReference type="GO" id="GO:0005925">
    <property type="term" value="C:focal adhesion"/>
    <property type="evidence" value="ECO:0007669"/>
    <property type="project" value="TreeGrafter"/>
</dbReference>
<comment type="caution">
    <text evidence="14">The sequence shown here is derived from an EMBL/GenBank/DDBJ whole genome shotgun (WGS) entry which is preliminary data.</text>
</comment>
<keyword evidence="6" id="KW-0472">Membrane</keyword>
<dbReference type="Proteomes" id="UP001279410">
    <property type="component" value="Unassembled WGS sequence"/>
</dbReference>
<dbReference type="GO" id="GO:0001570">
    <property type="term" value="P:vasculogenesis"/>
    <property type="evidence" value="ECO:0007669"/>
    <property type="project" value="TreeGrafter"/>
</dbReference>
<dbReference type="GO" id="GO:0051491">
    <property type="term" value="P:positive regulation of filopodium assembly"/>
    <property type="evidence" value="ECO:0007669"/>
    <property type="project" value="TreeGrafter"/>
</dbReference>
<evidence type="ECO:0000259" key="13">
    <source>
        <dbReference type="PROSITE" id="PS50022"/>
    </source>
</evidence>